<dbReference type="EC" id="3.7.1.14" evidence="3"/>
<dbReference type="InterPro" id="IPR000639">
    <property type="entry name" value="Epox_hydrolase-like"/>
</dbReference>
<dbReference type="EMBL" id="CAKLDM010000001">
    <property type="protein sequence ID" value="CAH0537808.1"/>
    <property type="molecule type" value="Genomic_DNA"/>
</dbReference>
<dbReference type="PANTHER" id="PTHR43798">
    <property type="entry name" value="MONOACYLGLYCEROL LIPASE"/>
    <property type="match status" value="1"/>
</dbReference>
<dbReference type="Pfam" id="PF00561">
    <property type="entry name" value="Abhydrolase_1"/>
    <property type="match status" value="1"/>
</dbReference>
<dbReference type="Proteomes" id="UP000838748">
    <property type="component" value="Unassembled WGS sequence"/>
</dbReference>
<keyword evidence="3" id="KW-0378">Hydrolase</keyword>
<evidence type="ECO:0000259" key="2">
    <source>
        <dbReference type="Pfam" id="PF00561"/>
    </source>
</evidence>
<dbReference type="RefSeq" id="WP_237360695.1">
    <property type="nucleotide sequence ID" value="NZ_CAKLDM010000001.1"/>
</dbReference>
<proteinExistence type="predicted"/>
<feature type="transmembrane region" description="Helical" evidence="1">
    <location>
        <begin position="7"/>
        <end position="25"/>
    </location>
</feature>
<accession>A0ABM9A1R7</accession>
<dbReference type="PRINTS" id="PR00412">
    <property type="entry name" value="EPOXHYDRLASE"/>
</dbReference>
<dbReference type="PANTHER" id="PTHR43798:SF33">
    <property type="entry name" value="HYDROLASE, PUTATIVE (AFU_ORTHOLOGUE AFUA_2G14860)-RELATED"/>
    <property type="match status" value="1"/>
</dbReference>
<sequence length="308" mass="34356">MKTWKGIAAVFFGLIIITTIGYISLNPETQPLNDSIRKTTGLNYIRLSDGFTHYQLDGPESGEVVVLVHGGTIPHWAWDKQIQALTRQGYRVLSYDKFGRGYSDRPDIAYDQALYQRQLSELVNSLSISTPFHLVGVSLGAGTAVNFASQNPNKVDKLVLIAPVVDDYKVPAIFKTPVLGEAAARFVGKSTLIARFRDLYGNSPNSEHYLKLYHEQMTYDGFQRSLLSMLRSDALGDYTKAYDLLGKQKQSTMIIWGTEDKEISREMIDDARSRIPNSKFVAIADSGHGVSLQKANVVNDRIIGFLKN</sequence>
<keyword evidence="1" id="KW-0472">Membrane</keyword>
<dbReference type="InterPro" id="IPR029058">
    <property type="entry name" value="AB_hydrolase_fold"/>
</dbReference>
<dbReference type="PRINTS" id="PR00111">
    <property type="entry name" value="ABHYDROLASE"/>
</dbReference>
<comment type="caution">
    <text evidence="3">The sequence shown here is derived from an EMBL/GenBank/DDBJ whole genome shotgun (WGS) entry which is preliminary data.</text>
</comment>
<name>A0ABM9A1R7_9VIBR</name>
<protein>
    <submittedName>
        <fullName evidence="3">2-hydroxy-6-oxononadienedioate/2-hydroxy-6-oxononatrienedioate hydrolase</fullName>
        <ecNumber evidence="3">3.7.1.14</ecNumber>
    </submittedName>
</protein>
<feature type="domain" description="AB hydrolase-1" evidence="2">
    <location>
        <begin position="64"/>
        <end position="294"/>
    </location>
</feature>
<reference evidence="3" key="1">
    <citation type="submission" date="2021-11" db="EMBL/GenBank/DDBJ databases">
        <authorList>
            <person name="Rodrigo-Torres L."/>
            <person name="Arahal R. D."/>
            <person name="Lucena T."/>
        </authorList>
    </citation>
    <scope>NUCLEOTIDE SEQUENCE</scope>
    <source>
        <strain evidence="3">CECT 7928</strain>
    </source>
</reference>
<keyword evidence="4" id="KW-1185">Reference proteome</keyword>
<gene>
    <name evidence="3" type="primary">mhpC</name>
    <name evidence="3" type="ORF">VMF7928_01361</name>
</gene>
<dbReference type="InterPro" id="IPR050266">
    <property type="entry name" value="AB_hydrolase_sf"/>
</dbReference>
<dbReference type="Gene3D" id="3.40.50.1820">
    <property type="entry name" value="alpha/beta hydrolase"/>
    <property type="match status" value="1"/>
</dbReference>
<evidence type="ECO:0000313" key="3">
    <source>
        <dbReference type="EMBL" id="CAH0537808.1"/>
    </source>
</evidence>
<dbReference type="InterPro" id="IPR000073">
    <property type="entry name" value="AB_hydrolase_1"/>
</dbReference>
<organism evidence="3 4">
    <name type="scientific">Vibrio marisflavi CECT 7928</name>
    <dbReference type="NCBI Taxonomy" id="634439"/>
    <lineage>
        <taxon>Bacteria</taxon>
        <taxon>Pseudomonadati</taxon>
        <taxon>Pseudomonadota</taxon>
        <taxon>Gammaproteobacteria</taxon>
        <taxon>Vibrionales</taxon>
        <taxon>Vibrionaceae</taxon>
        <taxon>Vibrio</taxon>
    </lineage>
</organism>
<evidence type="ECO:0000256" key="1">
    <source>
        <dbReference type="SAM" id="Phobius"/>
    </source>
</evidence>
<keyword evidence="1" id="KW-0812">Transmembrane</keyword>
<dbReference type="SUPFAM" id="SSF53474">
    <property type="entry name" value="alpha/beta-Hydrolases"/>
    <property type="match status" value="1"/>
</dbReference>
<keyword evidence="1" id="KW-1133">Transmembrane helix</keyword>
<evidence type="ECO:0000313" key="4">
    <source>
        <dbReference type="Proteomes" id="UP000838748"/>
    </source>
</evidence>
<dbReference type="GO" id="GO:0016787">
    <property type="term" value="F:hydrolase activity"/>
    <property type="evidence" value="ECO:0007669"/>
    <property type="project" value="UniProtKB-KW"/>
</dbReference>